<protein>
    <submittedName>
        <fullName evidence="7">Transcriptional regulator, LysR family</fullName>
    </submittedName>
</protein>
<accession>A0A0S2KGG5</accession>
<dbReference type="Gene3D" id="1.10.10.10">
    <property type="entry name" value="Winged helix-like DNA-binding domain superfamily/Winged helix DNA-binding domain"/>
    <property type="match status" value="1"/>
</dbReference>
<dbReference type="SUPFAM" id="SSF53850">
    <property type="entry name" value="Periplasmic binding protein-like II"/>
    <property type="match status" value="1"/>
</dbReference>
<evidence type="ECO:0000313" key="8">
    <source>
        <dbReference type="Proteomes" id="UP000065641"/>
    </source>
</evidence>
<dbReference type="GO" id="GO:2000142">
    <property type="term" value="P:regulation of DNA-templated transcription initiation"/>
    <property type="evidence" value="ECO:0007669"/>
    <property type="project" value="TreeGrafter"/>
</dbReference>
<evidence type="ECO:0000256" key="4">
    <source>
        <dbReference type="ARBA" id="ARBA00023159"/>
    </source>
</evidence>
<evidence type="ECO:0000256" key="5">
    <source>
        <dbReference type="ARBA" id="ARBA00023163"/>
    </source>
</evidence>
<dbReference type="PROSITE" id="PS50931">
    <property type="entry name" value="HTH_LYSR"/>
    <property type="match status" value="1"/>
</dbReference>
<dbReference type="EMBL" id="CP013189">
    <property type="protein sequence ID" value="ALO47431.1"/>
    <property type="molecule type" value="Genomic_DNA"/>
</dbReference>
<dbReference type="STRING" id="1249552.PS2015_2799"/>
<keyword evidence="3" id="KW-0238">DNA-binding</keyword>
<dbReference type="Proteomes" id="UP000065641">
    <property type="component" value="Chromosome"/>
</dbReference>
<dbReference type="InterPro" id="IPR036390">
    <property type="entry name" value="WH_DNA-bd_sf"/>
</dbReference>
<dbReference type="OrthoDB" id="464481at2"/>
<sequence>MLNYKQLYYFWNVAKYGGVTRAAEQLHLTPQTISGQVSELAQSLGVDLFYQSGRRLKLTSAGELAFTHAEEIFQTGKSLEARLKNNQHHTDLLLRVGVSNVVPKSIAFSLLSPALQLQEPVRLNCYEDKLESLFAELAVHNLDLVIADRPLPADTGVKGYNHLLGECALAFYGTPELVESVRVDFPRSLNDAPLLMPGPDSALMPALERWFADMGISPYIKAEFDDSGLMKAFGQEGVGLFPAPEAISEQAARQHGVSIAGTTSDISCRYYAITPERRLKHPALEAISQSAKSNVFSTVASRA</sequence>
<dbReference type="Gene3D" id="3.40.190.290">
    <property type="match status" value="1"/>
</dbReference>
<evidence type="ECO:0000256" key="1">
    <source>
        <dbReference type="ARBA" id="ARBA00009437"/>
    </source>
</evidence>
<evidence type="ECO:0000256" key="2">
    <source>
        <dbReference type="ARBA" id="ARBA00023015"/>
    </source>
</evidence>
<dbReference type="PANTHER" id="PTHR30293">
    <property type="entry name" value="TRANSCRIPTIONAL REGULATORY PROTEIN NAC-RELATED"/>
    <property type="match status" value="1"/>
</dbReference>
<organism evidence="7 8">
    <name type="scientific">Pseudohongiella spirulinae</name>
    <dbReference type="NCBI Taxonomy" id="1249552"/>
    <lineage>
        <taxon>Bacteria</taxon>
        <taxon>Pseudomonadati</taxon>
        <taxon>Pseudomonadota</taxon>
        <taxon>Gammaproteobacteria</taxon>
        <taxon>Pseudomonadales</taxon>
        <taxon>Pseudohongiellaceae</taxon>
        <taxon>Pseudohongiella</taxon>
    </lineage>
</organism>
<dbReference type="GO" id="GO:0003700">
    <property type="term" value="F:DNA-binding transcription factor activity"/>
    <property type="evidence" value="ECO:0007669"/>
    <property type="project" value="InterPro"/>
</dbReference>
<keyword evidence="2" id="KW-0805">Transcription regulation</keyword>
<reference evidence="7 8" key="1">
    <citation type="submission" date="2015-11" db="EMBL/GenBank/DDBJ databases">
        <authorList>
            <person name="Zhang Y."/>
            <person name="Guo Z."/>
        </authorList>
    </citation>
    <scope>NUCLEOTIDE SEQUENCE [LARGE SCALE GENOMIC DNA]</scope>
    <source>
        <strain evidence="7 8">KCTC 32221</strain>
    </source>
</reference>
<dbReference type="NCBIfam" id="NF008284">
    <property type="entry name" value="PRK11062.1"/>
    <property type="match status" value="1"/>
</dbReference>
<dbReference type="Pfam" id="PF03466">
    <property type="entry name" value="LysR_substrate"/>
    <property type="match status" value="1"/>
</dbReference>
<dbReference type="KEGG" id="pspi:PS2015_2799"/>
<dbReference type="FunFam" id="1.10.10.10:FF:000001">
    <property type="entry name" value="LysR family transcriptional regulator"/>
    <property type="match status" value="1"/>
</dbReference>
<dbReference type="InterPro" id="IPR005119">
    <property type="entry name" value="LysR_subst-bd"/>
</dbReference>
<evidence type="ECO:0000259" key="6">
    <source>
        <dbReference type="PROSITE" id="PS50931"/>
    </source>
</evidence>
<dbReference type="InterPro" id="IPR036388">
    <property type="entry name" value="WH-like_DNA-bd_sf"/>
</dbReference>
<dbReference type="RefSeq" id="WP_058022822.1">
    <property type="nucleotide sequence ID" value="NZ_CP013189.1"/>
</dbReference>
<dbReference type="PANTHER" id="PTHR30293:SF2">
    <property type="entry name" value="TRANSCRIPTIONAL ACTIVATOR PROTEIN NHAR"/>
    <property type="match status" value="1"/>
</dbReference>
<dbReference type="AlphaFoldDB" id="A0A0S2KGG5"/>
<name>A0A0S2KGG5_9GAMM</name>
<keyword evidence="5" id="KW-0804">Transcription</keyword>
<dbReference type="GO" id="GO:0003677">
    <property type="term" value="F:DNA binding"/>
    <property type="evidence" value="ECO:0007669"/>
    <property type="project" value="UniProtKB-KW"/>
</dbReference>
<evidence type="ECO:0000313" key="7">
    <source>
        <dbReference type="EMBL" id="ALO47431.1"/>
    </source>
</evidence>
<proteinExistence type="inferred from homology"/>
<dbReference type="SUPFAM" id="SSF46785">
    <property type="entry name" value="Winged helix' DNA-binding domain"/>
    <property type="match status" value="1"/>
</dbReference>
<feature type="domain" description="HTH lysR-type" evidence="6">
    <location>
        <begin position="2"/>
        <end position="59"/>
    </location>
</feature>
<keyword evidence="4" id="KW-0010">Activator</keyword>
<keyword evidence="8" id="KW-1185">Reference proteome</keyword>
<dbReference type="Pfam" id="PF00126">
    <property type="entry name" value="HTH_1"/>
    <property type="match status" value="1"/>
</dbReference>
<gene>
    <name evidence="7" type="ORF">PS2015_2799</name>
</gene>
<evidence type="ECO:0000256" key="3">
    <source>
        <dbReference type="ARBA" id="ARBA00023125"/>
    </source>
</evidence>
<dbReference type="PATRIC" id="fig|1249552.3.peg.2825"/>
<comment type="similarity">
    <text evidence="1">Belongs to the LysR transcriptional regulatory family.</text>
</comment>
<dbReference type="InterPro" id="IPR000847">
    <property type="entry name" value="LysR_HTH_N"/>
</dbReference>